<dbReference type="EMBL" id="WJBH02000006">
    <property type="protein sequence ID" value="KAI9556459.1"/>
    <property type="molecule type" value="Genomic_DNA"/>
</dbReference>
<sequence length="125" mass="13630">MRYKRPEVPIQMSLVDVLLPTPVQLLLLERLHPSDCSKMKLMMVIVLAFLLTLSVTSASPVPQGRPQGLAVATNTNAQQQSNAQLMSQVQNSNQGLAAALISSTFAMGQQVFQAVGRQLQGWSRL</sequence>
<proteinExistence type="predicted"/>
<comment type="caution">
    <text evidence="1">The sequence shown here is derived from an EMBL/GenBank/DDBJ whole genome shotgun (WGS) entry which is preliminary data.</text>
</comment>
<protein>
    <submittedName>
        <fullName evidence="1">Uncharacterized protein</fullName>
    </submittedName>
</protein>
<gene>
    <name evidence="1" type="ORF">GHT06_016247</name>
</gene>
<evidence type="ECO:0000313" key="2">
    <source>
        <dbReference type="Proteomes" id="UP000820818"/>
    </source>
</evidence>
<name>A0AAD5KNB5_9CRUS</name>
<keyword evidence="2" id="KW-1185">Reference proteome</keyword>
<dbReference type="AlphaFoldDB" id="A0AAD5KNB5"/>
<evidence type="ECO:0000313" key="1">
    <source>
        <dbReference type="EMBL" id="KAI9556459.1"/>
    </source>
</evidence>
<dbReference type="Proteomes" id="UP000820818">
    <property type="component" value="Linkage Group LG6"/>
</dbReference>
<organism evidence="1 2">
    <name type="scientific">Daphnia sinensis</name>
    <dbReference type="NCBI Taxonomy" id="1820382"/>
    <lineage>
        <taxon>Eukaryota</taxon>
        <taxon>Metazoa</taxon>
        <taxon>Ecdysozoa</taxon>
        <taxon>Arthropoda</taxon>
        <taxon>Crustacea</taxon>
        <taxon>Branchiopoda</taxon>
        <taxon>Diplostraca</taxon>
        <taxon>Cladocera</taxon>
        <taxon>Anomopoda</taxon>
        <taxon>Daphniidae</taxon>
        <taxon>Daphnia</taxon>
        <taxon>Daphnia similis group</taxon>
    </lineage>
</organism>
<accession>A0AAD5KNB5</accession>
<reference evidence="1 2" key="1">
    <citation type="submission" date="2022-05" db="EMBL/GenBank/DDBJ databases">
        <title>A multi-omics perspective on studying reproductive biology in Daphnia sinensis.</title>
        <authorList>
            <person name="Jia J."/>
        </authorList>
    </citation>
    <scope>NUCLEOTIDE SEQUENCE [LARGE SCALE GENOMIC DNA]</scope>
    <source>
        <strain evidence="1 2">WSL</strain>
    </source>
</reference>